<protein>
    <submittedName>
        <fullName evidence="6">ABC-2 type transport system ATP-binding protein</fullName>
    </submittedName>
</protein>
<dbReference type="Proteomes" id="UP000198948">
    <property type="component" value="Unassembled WGS sequence"/>
</dbReference>
<dbReference type="InterPro" id="IPR027417">
    <property type="entry name" value="P-loop_NTPase"/>
</dbReference>
<accession>A0A1H9TWN4</accession>
<feature type="domain" description="ABC transporter" evidence="5">
    <location>
        <begin position="6"/>
        <end position="231"/>
    </location>
</feature>
<keyword evidence="3" id="KW-0547">Nucleotide-binding</keyword>
<keyword evidence="7" id="KW-1185">Reference proteome</keyword>
<name>A0A1H9TWN4_9LACT</name>
<dbReference type="STRING" id="142588.SAMN04488559_1176"/>
<dbReference type="Gene3D" id="3.40.50.300">
    <property type="entry name" value="P-loop containing nucleotide triphosphate hydrolases"/>
    <property type="match status" value="1"/>
</dbReference>
<dbReference type="GO" id="GO:0016887">
    <property type="term" value="F:ATP hydrolysis activity"/>
    <property type="evidence" value="ECO:0007669"/>
    <property type="project" value="InterPro"/>
</dbReference>
<dbReference type="AlphaFoldDB" id="A0A1H9TWN4"/>
<dbReference type="InterPro" id="IPR017871">
    <property type="entry name" value="ABC_transporter-like_CS"/>
</dbReference>
<dbReference type="SMART" id="SM00382">
    <property type="entry name" value="AAA"/>
    <property type="match status" value="1"/>
</dbReference>
<dbReference type="CDD" id="cd03230">
    <property type="entry name" value="ABC_DR_subfamily_A"/>
    <property type="match status" value="1"/>
</dbReference>
<dbReference type="Pfam" id="PF00005">
    <property type="entry name" value="ABC_tran"/>
    <property type="match status" value="1"/>
</dbReference>
<comment type="similarity">
    <text evidence="1">Belongs to the ABC transporter superfamily.</text>
</comment>
<dbReference type="InterPro" id="IPR003439">
    <property type="entry name" value="ABC_transporter-like_ATP-bd"/>
</dbReference>
<dbReference type="PROSITE" id="PS00211">
    <property type="entry name" value="ABC_TRANSPORTER_1"/>
    <property type="match status" value="1"/>
</dbReference>
<evidence type="ECO:0000259" key="5">
    <source>
        <dbReference type="PROSITE" id="PS50893"/>
    </source>
</evidence>
<gene>
    <name evidence="6" type="ORF">SAMN04488559_1176</name>
</gene>
<keyword evidence="4 6" id="KW-0067">ATP-binding</keyword>
<dbReference type="PROSITE" id="PS50893">
    <property type="entry name" value="ABC_TRANSPORTER_2"/>
    <property type="match status" value="1"/>
</dbReference>
<proteinExistence type="inferred from homology"/>
<dbReference type="PANTHER" id="PTHR43335">
    <property type="entry name" value="ABC TRANSPORTER, ATP-BINDING PROTEIN"/>
    <property type="match status" value="1"/>
</dbReference>
<evidence type="ECO:0000256" key="3">
    <source>
        <dbReference type="ARBA" id="ARBA00022741"/>
    </source>
</evidence>
<evidence type="ECO:0000313" key="7">
    <source>
        <dbReference type="Proteomes" id="UP000198948"/>
    </source>
</evidence>
<evidence type="ECO:0000256" key="2">
    <source>
        <dbReference type="ARBA" id="ARBA00022448"/>
    </source>
</evidence>
<sequence length="311" mass="34872">MTLMKIELKQVSKSYQQKEAVKHFSLSIAPNDCIGLIGPNGAGKTSLIKMIVGVLEPTSGTILIDGEVIEKRKDTIGYLPQTPQFFSWMTAEETLSFMGQLSHMTPAELVREIPLVLEKVGLKGEEKTKIENFSGGMKQRLGIAQAILHHPKFLVMDEPVSALDPIGRREVLDILTEIKKETAIIFSTHILSDANEICERFCFMKQGEKILDQTVDEMLENEASDQLVITYKGAIDLFLKELKKEQAVKNIVVRGHQLMLTVENLEQNKIPILQQLIACQVDLLSYSIQREDLEEIFFKKVGVSLANNGAF</sequence>
<dbReference type="PANTHER" id="PTHR43335:SF11">
    <property type="entry name" value="ABC TRANSPORTER RELATED"/>
    <property type="match status" value="1"/>
</dbReference>
<dbReference type="SUPFAM" id="SSF52540">
    <property type="entry name" value="P-loop containing nucleoside triphosphate hydrolases"/>
    <property type="match status" value="1"/>
</dbReference>
<evidence type="ECO:0000313" key="6">
    <source>
        <dbReference type="EMBL" id="SES01173.1"/>
    </source>
</evidence>
<dbReference type="GO" id="GO:0005524">
    <property type="term" value="F:ATP binding"/>
    <property type="evidence" value="ECO:0007669"/>
    <property type="project" value="UniProtKB-KW"/>
</dbReference>
<dbReference type="EMBL" id="FOHA01000017">
    <property type="protein sequence ID" value="SES01173.1"/>
    <property type="molecule type" value="Genomic_DNA"/>
</dbReference>
<keyword evidence="2" id="KW-0813">Transport</keyword>
<dbReference type="InterPro" id="IPR003593">
    <property type="entry name" value="AAA+_ATPase"/>
</dbReference>
<evidence type="ECO:0000256" key="1">
    <source>
        <dbReference type="ARBA" id="ARBA00005417"/>
    </source>
</evidence>
<evidence type="ECO:0000256" key="4">
    <source>
        <dbReference type="ARBA" id="ARBA00022840"/>
    </source>
</evidence>
<reference evidence="6 7" key="1">
    <citation type="submission" date="2016-10" db="EMBL/GenBank/DDBJ databases">
        <authorList>
            <person name="de Groot N.N."/>
        </authorList>
    </citation>
    <scope>NUCLEOTIDE SEQUENCE [LARGE SCALE GENOMIC DNA]</scope>
    <source>
        <strain evidence="6 7">DSM 13760</strain>
    </source>
</reference>
<organism evidence="6 7">
    <name type="scientific">Isobaculum melis</name>
    <dbReference type="NCBI Taxonomy" id="142588"/>
    <lineage>
        <taxon>Bacteria</taxon>
        <taxon>Bacillati</taxon>
        <taxon>Bacillota</taxon>
        <taxon>Bacilli</taxon>
        <taxon>Lactobacillales</taxon>
        <taxon>Carnobacteriaceae</taxon>
        <taxon>Isobaculum</taxon>
    </lineage>
</organism>